<feature type="domain" description="Large ribosomal subunit protein mL59" evidence="2">
    <location>
        <begin position="13"/>
        <end position="221"/>
    </location>
</feature>
<feature type="compositionally biased region" description="Low complexity" evidence="1">
    <location>
        <begin position="94"/>
        <end position="145"/>
    </location>
</feature>
<evidence type="ECO:0000256" key="1">
    <source>
        <dbReference type="SAM" id="MobiDB-lite"/>
    </source>
</evidence>
<dbReference type="AlphaFoldDB" id="A0AAD6XAX0"/>
<evidence type="ECO:0000313" key="4">
    <source>
        <dbReference type="Proteomes" id="UP001218188"/>
    </source>
</evidence>
<evidence type="ECO:0000259" key="2">
    <source>
        <dbReference type="Pfam" id="PF18126"/>
    </source>
</evidence>
<proteinExistence type="predicted"/>
<name>A0AAD6XAX0_9AGAR</name>
<comment type="caution">
    <text evidence="3">The sequence shown here is derived from an EMBL/GenBank/DDBJ whole genome shotgun (WGS) entry which is preliminary data.</text>
</comment>
<gene>
    <name evidence="3" type="ORF">C8F04DRAFT_1073823</name>
</gene>
<protein>
    <recommendedName>
        <fullName evidence="2">Large ribosomal subunit protein mL59 domain-containing protein</fullName>
    </recommendedName>
</protein>
<dbReference type="GO" id="GO:0003735">
    <property type="term" value="F:structural constituent of ribosome"/>
    <property type="evidence" value="ECO:0007669"/>
    <property type="project" value="InterPro"/>
</dbReference>
<dbReference type="InterPro" id="IPR040922">
    <property type="entry name" value="Ribosomal_mL59_dom"/>
</dbReference>
<keyword evidence="4" id="KW-1185">Reference proteome</keyword>
<dbReference type="PANTHER" id="PTHR28041:SF1">
    <property type="entry name" value="LARGE RIBOSOMAL SUBUNIT PROTEIN ML59"/>
    <property type="match status" value="1"/>
</dbReference>
<feature type="region of interest" description="Disordered" evidence="1">
    <location>
        <begin position="75"/>
        <end position="150"/>
    </location>
</feature>
<dbReference type="EMBL" id="JARJCM010000010">
    <property type="protein sequence ID" value="KAJ7043147.1"/>
    <property type="molecule type" value="Genomic_DNA"/>
</dbReference>
<dbReference type="Proteomes" id="UP001218188">
    <property type="component" value="Unassembled WGS sequence"/>
</dbReference>
<reference evidence="3" key="1">
    <citation type="submission" date="2023-03" db="EMBL/GenBank/DDBJ databases">
        <title>Massive genome expansion in bonnet fungi (Mycena s.s.) driven by repeated elements and novel gene families across ecological guilds.</title>
        <authorList>
            <consortium name="Lawrence Berkeley National Laboratory"/>
            <person name="Harder C.B."/>
            <person name="Miyauchi S."/>
            <person name="Viragh M."/>
            <person name="Kuo A."/>
            <person name="Thoen E."/>
            <person name="Andreopoulos B."/>
            <person name="Lu D."/>
            <person name="Skrede I."/>
            <person name="Drula E."/>
            <person name="Henrissat B."/>
            <person name="Morin E."/>
            <person name="Kohler A."/>
            <person name="Barry K."/>
            <person name="LaButti K."/>
            <person name="Morin E."/>
            <person name="Salamov A."/>
            <person name="Lipzen A."/>
            <person name="Mereny Z."/>
            <person name="Hegedus B."/>
            <person name="Baldrian P."/>
            <person name="Stursova M."/>
            <person name="Weitz H."/>
            <person name="Taylor A."/>
            <person name="Grigoriev I.V."/>
            <person name="Nagy L.G."/>
            <person name="Martin F."/>
            <person name="Kauserud H."/>
        </authorList>
    </citation>
    <scope>NUCLEOTIDE SEQUENCE</scope>
    <source>
        <strain evidence="3">CBHHK200</strain>
    </source>
</reference>
<dbReference type="GO" id="GO:0005762">
    <property type="term" value="C:mitochondrial large ribosomal subunit"/>
    <property type="evidence" value="ECO:0007669"/>
    <property type="project" value="InterPro"/>
</dbReference>
<dbReference type="PANTHER" id="PTHR28041">
    <property type="entry name" value="54S RIBOSOMAL PROTEIN L25, MITOCHONDRIAL"/>
    <property type="match status" value="1"/>
</dbReference>
<organism evidence="3 4">
    <name type="scientific">Mycena alexandri</name>
    <dbReference type="NCBI Taxonomy" id="1745969"/>
    <lineage>
        <taxon>Eukaryota</taxon>
        <taxon>Fungi</taxon>
        <taxon>Dikarya</taxon>
        <taxon>Basidiomycota</taxon>
        <taxon>Agaricomycotina</taxon>
        <taxon>Agaricomycetes</taxon>
        <taxon>Agaricomycetidae</taxon>
        <taxon>Agaricales</taxon>
        <taxon>Marasmiineae</taxon>
        <taxon>Mycenaceae</taxon>
        <taxon>Mycena</taxon>
    </lineage>
</organism>
<accession>A0AAD6XAX0</accession>
<evidence type="ECO:0000313" key="3">
    <source>
        <dbReference type="EMBL" id="KAJ7043147.1"/>
    </source>
</evidence>
<dbReference type="InterPro" id="IPR037507">
    <property type="entry name" value="Ribosomal_mL59"/>
</dbReference>
<dbReference type="Pfam" id="PF18126">
    <property type="entry name" value="Mitoc_mL59"/>
    <property type="match status" value="1"/>
</dbReference>
<sequence length="244" mass="27078">MSAKFLHRELKELPRFIRRHGPLSTPKVANAVVLPNPFLPWRNPKTGRWAPSKYSLRQQADLIKKAKATDTLHLLPPGVKIPQPEIFAPPPTRSASAGKAKASASTDKASASADKASPSADRTKAKPSSSPKDSASSGKAGAKANVKGDVKATAHKTLNVTVEWDRRPVVKNVPGADEGTRLYAAKKKMFKGSRLERSLKQRAWRTWVLLHDMRKRIRKYRTYYVHKKPNPLNPSRGAARKLPY</sequence>